<dbReference type="RefSeq" id="WP_036693746.1">
    <property type="nucleotide sequence ID" value="NZ_JNVM01000066.1"/>
</dbReference>
<gene>
    <name evidence="1" type="ORF">ET33_34215</name>
</gene>
<proteinExistence type="predicted"/>
<dbReference type="Proteomes" id="UP000028123">
    <property type="component" value="Unassembled WGS sequence"/>
</dbReference>
<sequence>MYCPSWSDQEQIRGVKRLPLTVAWGDQLLSEAEAAVNAAYTDEEMRRAVFALARLAYGRIHGKDLLDLLQVDDEEILRDLVGDIDPIQQASPYELRQWANQWSRRIRQSKHEAALLQ</sequence>
<dbReference type="eggNOG" id="ENOG503070E">
    <property type="taxonomic scope" value="Bacteria"/>
</dbReference>
<dbReference type="OrthoDB" id="2620834at2"/>
<evidence type="ECO:0000313" key="2">
    <source>
        <dbReference type="Proteomes" id="UP000028123"/>
    </source>
</evidence>
<keyword evidence="2" id="KW-1185">Reference proteome</keyword>
<comment type="caution">
    <text evidence="1">The sequence shown here is derived from an EMBL/GenBank/DDBJ whole genome shotgun (WGS) entry which is preliminary data.</text>
</comment>
<organism evidence="1 2">
    <name type="scientific">Paenibacillus tyrfis</name>
    <dbReference type="NCBI Taxonomy" id="1501230"/>
    <lineage>
        <taxon>Bacteria</taxon>
        <taxon>Bacillati</taxon>
        <taxon>Bacillota</taxon>
        <taxon>Bacilli</taxon>
        <taxon>Bacillales</taxon>
        <taxon>Paenibacillaceae</taxon>
        <taxon>Paenibacillus</taxon>
    </lineage>
</organism>
<reference evidence="1 2" key="1">
    <citation type="submission" date="2014-06" db="EMBL/GenBank/DDBJ databases">
        <title>Draft genome sequence of Paenibacillus sp. MSt1.</title>
        <authorList>
            <person name="Aw Y.K."/>
            <person name="Ong K.S."/>
            <person name="Gan H.M."/>
            <person name="Lee S.M."/>
        </authorList>
    </citation>
    <scope>NUCLEOTIDE SEQUENCE [LARGE SCALE GENOMIC DNA]</scope>
    <source>
        <strain evidence="1 2">MSt1</strain>
    </source>
</reference>
<dbReference type="AlphaFoldDB" id="A0A081NTD9"/>
<protein>
    <submittedName>
        <fullName evidence="1">Uncharacterized protein</fullName>
    </submittedName>
</protein>
<evidence type="ECO:0000313" key="1">
    <source>
        <dbReference type="EMBL" id="KEQ21712.1"/>
    </source>
</evidence>
<name>A0A081NTD9_9BACL</name>
<accession>A0A081NTD9</accession>
<dbReference type="EMBL" id="JNVM01000066">
    <property type="protein sequence ID" value="KEQ21712.1"/>
    <property type="molecule type" value="Genomic_DNA"/>
</dbReference>